<keyword evidence="2" id="KW-1185">Reference proteome</keyword>
<dbReference type="OrthoDB" id="7857835at2759"/>
<sequence>MPTRQLYVYTCFGYVLFSLMFDINGLANKCFNCESRMTNCQPPEDLCECTSPLKDSMKLVPLEGQPNAELEDCLKPNMNLTAPLVGVLCSITKNNTCGVTSNEYNDVDAVCWSCNIACNCHSVTLSNAVRDVKSAIYLDAFPILLYITSLIIYQHIFYTIL</sequence>
<keyword evidence="1" id="KW-0472">Membrane</keyword>
<accession>A0A6J1MFL9</accession>
<evidence type="ECO:0000313" key="3">
    <source>
        <dbReference type="RefSeq" id="XP_023178180.1"/>
    </source>
</evidence>
<gene>
    <name evidence="3" type="primary">LOC111604348</name>
</gene>
<dbReference type="Proteomes" id="UP000504633">
    <property type="component" value="Unplaced"/>
</dbReference>
<organism evidence="2 3">
    <name type="scientific">Drosophila hydei</name>
    <name type="common">Fruit fly</name>
    <dbReference type="NCBI Taxonomy" id="7224"/>
    <lineage>
        <taxon>Eukaryota</taxon>
        <taxon>Metazoa</taxon>
        <taxon>Ecdysozoa</taxon>
        <taxon>Arthropoda</taxon>
        <taxon>Hexapoda</taxon>
        <taxon>Insecta</taxon>
        <taxon>Pterygota</taxon>
        <taxon>Neoptera</taxon>
        <taxon>Endopterygota</taxon>
        <taxon>Diptera</taxon>
        <taxon>Brachycera</taxon>
        <taxon>Muscomorpha</taxon>
        <taxon>Ephydroidea</taxon>
        <taxon>Drosophilidae</taxon>
        <taxon>Drosophila</taxon>
    </lineage>
</organism>
<proteinExistence type="predicted"/>
<keyword evidence="1" id="KW-0812">Transmembrane</keyword>
<dbReference type="KEGG" id="dhe:111604348"/>
<evidence type="ECO:0000256" key="1">
    <source>
        <dbReference type="SAM" id="Phobius"/>
    </source>
</evidence>
<name>A0A6J1MFL9_DROHY</name>
<keyword evidence="1" id="KW-1133">Transmembrane helix</keyword>
<dbReference type="GeneID" id="111604348"/>
<dbReference type="AlphaFoldDB" id="A0A6J1MFL9"/>
<evidence type="ECO:0000313" key="2">
    <source>
        <dbReference type="Proteomes" id="UP000504633"/>
    </source>
</evidence>
<feature type="transmembrane region" description="Helical" evidence="1">
    <location>
        <begin position="6"/>
        <end position="27"/>
    </location>
</feature>
<feature type="transmembrane region" description="Helical" evidence="1">
    <location>
        <begin position="136"/>
        <end position="156"/>
    </location>
</feature>
<protein>
    <submittedName>
        <fullName evidence="3">Uncharacterized protein LOC111604348</fullName>
    </submittedName>
</protein>
<reference evidence="3" key="1">
    <citation type="submission" date="2025-08" db="UniProtKB">
        <authorList>
            <consortium name="RefSeq"/>
        </authorList>
    </citation>
    <scope>IDENTIFICATION</scope>
    <source>
        <strain evidence="3">15085-1641.00</strain>
        <tissue evidence="3">Whole body</tissue>
    </source>
</reference>
<dbReference type="OMA" id="NIACNCH"/>
<dbReference type="RefSeq" id="XP_023178180.1">
    <property type="nucleotide sequence ID" value="XM_023322412.2"/>
</dbReference>